<accession>A0A7C9LC45</accession>
<evidence type="ECO:0000313" key="5">
    <source>
        <dbReference type="EMBL" id="MTJ05858.1"/>
    </source>
</evidence>
<dbReference type="Gene3D" id="3.90.79.10">
    <property type="entry name" value="Nucleoside Triphosphate Pyrophosphohydrolase"/>
    <property type="match status" value="1"/>
</dbReference>
<organism evidence="5 6">
    <name type="scientific">Sediminimonas qiaohouensis</name>
    <dbReference type="NCBI Taxonomy" id="552061"/>
    <lineage>
        <taxon>Bacteria</taxon>
        <taxon>Pseudomonadati</taxon>
        <taxon>Pseudomonadota</taxon>
        <taxon>Alphaproteobacteria</taxon>
        <taxon>Rhodobacterales</taxon>
        <taxon>Roseobacteraceae</taxon>
        <taxon>Sediminimonas</taxon>
    </lineage>
</organism>
<dbReference type="RefSeq" id="WP_420542250.1">
    <property type="nucleotide sequence ID" value="NZ_VENJ01000025.1"/>
</dbReference>
<feature type="domain" description="Nudix hydrolase" evidence="4">
    <location>
        <begin position="1"/>
        <end position="110"/>
    </location>
</feature>
<dbReference type="Pfam" id="PF00293">
    <property type="entry name" value="NUDIX"/>
    <property type="match status" value="1"/>
</dbReference>
<dbReference type="Proteomes" id="UP000483078">
    <property type="component" value="Unassembled WGS sequence"/>
</dbReference>
<dbReference type="PANTHER" id="PTHR43046">
    <property type="entry name" value="GDP-MANNOSE MANNOSYL HYDROLASE"/>
    <property type="match status" value="1"/>
</dbReference>
<name>A0A7C9LC45_9RHOB</name>
<feature type="compositionally biased region" description="Gly residues" evidence="3">
    <location>
        <begin position="8"/>
        <end position="19"/>
    </location>
</feature>
<dbReference type="AlphaFoldDB" id="A0A7C9LC45"/>
<evidence type="ECO:0000256" key="3">
    <source>
        <dbReference type="SAM" id="MobiDB-lite"/>
    </source>
</evidence>
<comment type="cofactor">
    <cofactor evidence="1">
        <name>Mg(2+)</name>
        <dbReference type="ChEBI" id="CHEBI:18420"/>
    </cofactor>
</comment>
<evidence type="ECO:0000256" key="1">
    <source>
        <dbReference type="ARBA" id="ARBA00001946"/>
    </source>
</evidence>
<dbReference type="PANTHER" id="PTHR43046:SF14">
    <property type="entry name" value="MUTT_NUDIX FAMILY PROTEIN"/>
    <property type="match status" value="1"/>
</dbReference>
<reference evidence="5 6" key="1">
    <citation type="submission" date="2019-06" db="EMBL/GenBank/DDBJ databases">
        <title>Enrichment of Autotrophic Halophilic Microorganisms from Red Sea Brine Pool Using Microbial Electrosynthesis System.</title>
        <authorList>
            <person name="Alqahtani M.F."/>
            <person name="Bajracharya S."/>
            <person name="Katuri K.P."/>
            <person name="Ali M."/>
            <person name="Saikaly P.E."/>
        </authorList>
    </citation>
    <scope>NUCLEOTIDE SEQUENCE [LARGE SCALE GENOMIC DNA]</scope>
    <source>
        <strain evidence="5">MES6</strain>
    </source>
</reference>
<dbReference type="PRINTS" id="PR00502">
    <property type="entry name" value="NUDIXFAMILY"/>
</dbReference>
<dbReference type="InterPro" id="IPR020476">
    <property type="entry name" value="Nudix_hydrolase"/>
</dbReference>
<comment type="caution">
    <text evidence="5">The sequence shown here is derived from an EMBL/GenBank/DDBJ whole genome shotgun (WGS) entry which is preliminary data.</text>
</comment>
<dbReference type="InterPro" id="IPR015797">
    <property type="entry name" value="NUDIX_hydrolase-like_dom_sf"/>
</dbReference>
<gene>
    <name evidence="5" type="ORF">FH759_14370</name>
</gene>
<evidence type="ECO:0000259" key="4">
    <source>
        <dbReference type="PROSITE" id="PS51462"/>
    </source>
</evidence>
<keyword evidence="2" id="KW-0378">Hydrolase</keyword>
<proteinExistence type="predicted"/>
<feature type="region of interest" description="Disordered" evidence="3">
    <location>
        <begin position="1"/>
        <end position="21"/>
    </location>
</feature>
<sequence>MGPPDGGSPPGWHFPGGGVEKGETAKRALSNELLQETGLKIVGTPVLHGVFHNRDVSQRDHVLAYLCDVDGRVSDKPASMEISSIGYFDPDDLPVGTDPGTVRRIKEIVEGTEKGDAW</sequence>
<protein>
    <submittedName>
        <fullName evidence="5">NUDIX domain-containing protein</fullName>
    </submittedName>
</protein>
<evidence type="ECO:0000313" key="6">
    <source>
        <dbReference type="Proteomes" id="UP000483078"/>
    </source>
</evidence>
<dbReference type="GO" id="GO:0016787">
    <property type="term" value="F:hydrolase activity"/>
    <property type="evidence" value="ECO:0007669"/>
    <property type="project" value="UniProtKB-KW"/>
</dbReference>
<dbReference type="SUPFAM" id="SSF55811">
    <property type="entry name" value="Nudix"/>
    <property type="match status" value="1"/>
</dbReference>
<evidence type="ECO:0000256" key="2">
    <source>
        <dbReference type="ARBA" id="ARBA00022801"/>
    </source>
</evidence>
<dbReference type="InterPro" id="IPR000086">
    <property type="entry name" value="NUDIX_hydrolase_dom"/>
</dbReference>
<dbReference type="EMBL" id="VENJ01000025">
    <property type="protein sequence ID" value="MTJ05858.1"/>
    <property type="molecule type" value="Genomic_DNA"/>
</dbReference>
<dbReference type="PROSITE" id="PS51462">
    <property type="entry name" value="NUDIX"/>
    <property type="match status" value="1"/>
</dbReference>